<dbReference type="InterPro" id="IPR010468">
    <property type="entry name" value="HSL_N"/>
</dbReference>
<reference evidence="4 5" key="1">
    <citation type="submission" date="2020-08" db="EMBL/GenBank/DDBJ databases">
        <title>Aphidius gifuensis genome sequencing and assembly.</title>
        <authorList>
            <person name="Du Z."/>
        </authorList>
    </citation>
    <scope>NUCLEOTIDE SEQUENCE [LARGE SCALE GENOMIC DNA]</scope>
    <source>
        <strain evidence="4">YNYX2018</strain>
        <tissue evidence="4">Adults</tissue>
    </source>
</reference>
<dbReference type="Gene3D" id="3.40.50.1820">
    <property type="entry name" value="alpha/beta hydrolase"/>
    <property type="match status" value="2"/>
</dbReference>
<dbReference type="GO" id="GO:0008203">
    <property type="term" value="P:cholesterol metabolic process"/>
    <property type="evidence" value="ECO:0007669"/>
    <property type="project" value="InterPro"/>
</dbReference>
<proteinExistence type="predicted"/>
<comment type="caution">
    <text evidence="4">The sequence shown here is derived from an EMBL/GenBank/DDBJ whole genome shotgun (WGS) entry which is preliminary data.</text>
</comment>
<feature type="region of interest" description="Disordered" evidence="1">
    <location>
        <begin position="537"/>
        <end position="568"/>
    </location>
</feature>
<dbReference type="InterPro" id="IPR029058">
    <property type="entry name" value="AB_hydrolase_fold"/>
</dbReference>
<evidence type="ECO:0000259" key="2">
    <source>
        <dbReference type="Pfam" id="PF06350"/>
    </source>
</evidence>
<name>A0A834XUH6_APHGI</name>
<evidence type="ECO:0000256" key="1">
    <source>
        <dbReference type="SAM" id="MobiDB-lite"/>
    </source>
</evidence>
<evidence type="ECO:0008006" key="6">
    <source>
        <dbReference type="Google" id="ProtNLM"/>
    </source>
</evidence>
<gene>
    <name evidence="4" type="ORF">HCN44_001630</name>
</gene>
<accession>A0A834XUH6</accession>
<dbReference type="GO" id="GO:0004806">
    <property type="term" value="F:triacylglycerol lipase activity"/>
    <property type="evidence" value="ECO:0007669"/>
    <property type="project" value="TreeGrafter"/>
</dbReference>
<dbReference type="Proteomes" id="UP000639338">
    <property type="component" value="Unassembled WGS sequence"/>
</dbReference>
<sequence length="734" mass="82746">MSLDDGFERPFEDLEPTTWGVLREIARANNDYFSSYQDDNSLRICAGLTSVLNTLDELRPLYKEISEIASKYDFDDKTPGNGYRSFLYLVDKSVLHTGEICRQVYMQKDSVLFRKTHYMREIEACSQLVASLSTFLHHLKTLHEWRDSEIDGKPSLFPADQHNTQDLISYAEHLDQYCFYGRCLGFQYADSLKSALKTILVSMVTFSETYYTNKTSVIGRCANSVKYLVDPEARARRILNISQHSDIYFIKSFWYLNETHFAQFLPLMMTPKLSINQVISITPDELIILGVNNEDVNIPIPLSHIGKKPIHVKLYSSKRRIGMIGSAKASGELYGPSDVLLFHCHGGGFVSHSPKSHEIYLRSWAVSLDVPILSVDYSHAPEAPYPRAIEEIVYTYAWAHKHATSLLGTNAKRVILIGDSAGANLNLALATKCHELKIQKPFGIFMVYTPTLMEFIPSPSRMLGITDPLLPFGFMVRCLKAYTLGDPKKYKDNENDESQESDNESFAEVSESDLIALALSPNGADDDDAEENKLASLPSDSTLNSISLGDHDAPSNKSLDNLKDETTNEKPTKEYFRKFFDIYKNATSKAPGFLASSQSQGECSKTQEDNSTGIFGFKFSKDEQKTKELDLLDVKSPSDDFSFTVPRDPLLSPYRTPDDVLRHLPPTKILTTDFDPCLDDCVMFARKLRALGVDVSLDILPGLPHGFLHLCMWCKEAHEGAELCMQKIKEIIEM</sequence>
<dbReference type="Pfam" id="PF06350">
    <property type="entry name" value="HSL_N"/>
    <property type="match status" value="1"/>
</dbReference>
<dbReference type="GO" id="GO:0019433">
    <property type="term" value="P:triglyceride catabolic process"/>
    <property type="evidence" value="ECO:0007669"/>
    <property type="project" value="TreeGrafter"/>
</dbReference>
<feature type="domain" description="Hormone-sensitive lipase N-terminal" evidence="2">
    <location>
        <begin position="19"/>
        <end position="323"/>
    </location>
</feature>
<dbReference type="EMBL" id="JACMRX010000003">
    <property type="protein sequence ID" value="KAF7992305.1"/>
    <property type="molecule type" value="Genomic_DNA"/>
</dbReference>
<dbReference type="PANTHER" id="PTHR23025">
    <property type="entry name" value="TRIACYLGLYCEROL LIPASE"/>
    <property type="match status" value="1"/>
</dbReference>
<dbReference type="AlphaFoldDB" id="A0A834XUH6"/>
<dbReference type="SUPFAM" id="SSF53474">
    <property type="entry name" value="alpha/beta-Hydrolases"/>
    <property type="match status" value="1"/>
</dbReference>
<organism evidence="4 5">
    <name type="scientific">Aphidius gifuensis</name>
    <name type="common">Parasitoid wasp</name>
    <dbReference type="NCBI Taxonomy" id="684658"/>
    <lineage>
        <taxon>Eukaryota</taxon>
        <taxon>Metazoa</taxon>
        <taxon>Ecdysozoa</taxon>
        <taxon>Arthropoda</taxon>
        <taxon>Hexapoda</taxon>
        <taxon>Insecta</taxon>
        <taxon>Pterygota</taxon>
        <taxon>Neoptera</taxon>
        <taxon>Endopterygota</taxon>
        <taxon>Hymenoptera</taxon>
        <taxon>Apocrita</taxon>
        <taxon>Ichneumonoidea</taxon>
        <taxon>Braconidae</taxon>
        <taxon>Aphidiinae</taxon>
        <taxon>Aphidius</taxon>
    </lineage>
</organism>
<dbReference type="OrthoDB" id="408631at2759"/>
<dbReference type="InterPro" id="IPR013094">
    <property type="entry name" value="AB_hydrolase_3"/>
</dbReference>
<protein>
    <recommendedName>
        <fullName evidence="6">Hormone-sensitive lipase</fullName>
    </recommendedName>
</protein>
<keyword evidence="5" id="KW-1185">Reference proteome</keyword>
<feature type="domain" description="Alpha/beta hydrolase fold-3" evidence="3">
    <location>
        <begin position="342"/>
        <end position="483"/>
    </location>
</feature>
<evidence type="ECO:0000313" key="4">
    <source>
        <dbReference type="EMBL" id="KAF7992305.1"/>
    </source>
</evidence>
<dbReference type="Pfam" id="PF07859">
    <property type="entry name" value="Abhydrolase_3"/>
    <property type="match status" value="2"/>
</dbReference>
<evidence type="ECO:0000313" key="5">
    <source>
        <dbReference type="Proteomes" id="UP000639338"/>
    </source>
</evidence>
<dbReference type="GO" id="GO:0005829">
    <property type="term" value="C:cytosol"/>
    <property type="evidence" value="ECO:0007669"/>
    <property type="project" value="TreeGrafter"/>
</dbReference>
<feature type="compositionally biased region" description="Polar residues" evidence="1">
    <location>
        <begin position="538"/>
        <end position="547"/>
    </location>
</feature>
<evidence type="ECO:0000259" key="3">
    <source>
        <dbReference type="Pfam" id="PF07859"/>
    </source>
</evidence>
<feature type="compositionally biased region" description="Basic and acidic residues" evidence="1">
    <location>
        <begin position="549"/>
        <end position="568"/>
    </location>
</feature>
<dbReference type="GO" id="GO:0004771">
    <property type="term" value="F:sterol ester esterase activity"/>
    <property type="evidence" value="ECO:0007669"/>
    <property type="project" value="TreeGrafter"/>
</dbReference>
<feature type="domain" description="Alpha/beta hydrolase fold-3" evidence="3">
    <location>
        <begin position="647"/>
        <end position="708"/>
    </location>
</feature>
<dbReference type="PANTHER" id="PTHR23025:SF3">
    <property type="entry name" value="HORMONE-SENSITIVE LIPASE"/>
    <property type="match status" value="1"/>
</dbReference>